<keyword evidence="10" id="KW-0812">Transmembrane</keyword>
<dbReference type="Gene3D" id="1.10.630.10">
    <property type="entry name" value="Cytochrome P450"/>
    <property type="match status" value="2"/>
</dbReference>
<dbReference type="FunFam" id="1.10.630.10:FF:000126">
    <property type="entry name" value="Predicted protein"/>
    <property type="match status" value="1"/>
</dbReference>
<gene>
    <name evidence="11" type="ORF">CJ030_MR2G024919</name>
</gene>
<comment type="similarity">
    <text evidence="2 9">Belongs to the cytochrome P450 family.</text>
</comment>
<protein>
    <submittedName>
        <fullName evidence="11">Cytochrome P450 76A2</fullName>
    </submittedName>
</protein>
<dbReference type="Proteomes" id="UP000516437">
    <property type="component" value="Chromosome 2"/>
</dbReference>
<accession>A0A6A1W7X2</accession>
<evidence type="ECO:0000313" key="11">
    <source>
        <dbReference type="EMBL" id="KAB1221265.1"/>
    </source>
</evidence>
<dbReference type="CDD" id="cd11073">
    <property type="entry name" value="CYP76-like"/>
    <property type="match status" value="1"/>
</dbReference>
<keyword evidence="6 8" id="KW-0408">Iron</keyword>
<feature type="binding site" description="axial binding residue" evidence="8">
    <location>
        <position position="517"/>
    </location>
    <ligand>
        <name>heme</name>
        <dbReference type="ChEBI" id="CHEBI:30413"/>
    </ligand>
    <ligandPart>
        <name>Fe</name>
        <dbReference type="ChEBI" id="CHEBI:18248"/>
    </ligandPart>
</feature>
<feature type="transmembrane region" description="Helical" evidence="10">
    <location>
        <begin position="6"/>
        <end position="22"/>
    </location>
</feature>
<keyword evidence="7 9" id="KW-0503">Monooxygenase</keyword>
<dbReference type="InterPro" id="IPR036396">
    <property type="entry name" value="Cyt_P450_sf"/>
</dbReference>
<dbReference type="PRINTS" id="PR00463">
    <property type="entry name" value="EP450I"/>
</dbReference>
<evidence type="ECO:0000256" key="4">
    <source>
        <dbReference type="ARBA" id="ARBA00022723"/>
    </source>
</evidence>
<organism evidence="11 12">
    <name type="scientific">Morella rubra</name>
    <name type="common">Chinese bayberry</name>
    <dbReference type="NCBI Taxonomy" id="262757"/>
    <lineage>
        <taxon>Eukaryota</taxon>
        <taxon>Viridiplantae</taxon>
        <taxon>Streptophyta</taxon>
        <taxon>Embryophyta</taxon>
        <taxon>Tracheophyta</taxon>
        <taxon>Spermatophyta</taxon>
        <taxon>Magnoliopsida</taxon>
        <taxon>eudicotyledons</taxon>
        <taxon>Gunneridae</taxon>
        <taxon>Pentapetalae</taxon>
        <taxon>rosids</taxon>
        <taxon>fabids</taxon>
        <taxon>Fagales</taxon>
        <taxon>Myricaceae</taxon>
        <taxon>Morella</taxon>
    </lineage>
</organism>
<evidence type="ECO:0000256" key="3">
    <source>
        <dbReference type="ARBA" id="ARBA00022617"/>
    </source>
</evidence>
<dbReference type="PANTHER" id="PTHR47950">
    <property type="entry name" value="CYTOCHROME P450, FAMILY 76, SUBFAMILY C, POLYPEPTIDE 5-RELATED"/>
    <property type="match status" value="1"/>
</dbReference>
<dbReference type="PROSITE" id="PS00086">
    <property type="entry name" value="CYTOCHROME_P450"/>
    <property type="match status" value="1"/>
</dbReference>
<keyword evidence="5 9" id="KW-0560">Oxidoreductase</keyword>
<evidence type="ECO:0000256" key="8">
    <source>
        <dbReference type="PIRSR" id="PIRSR602401-1"/>
    </source>
</evidence>
<evidence type="ECO:0000256" key="10">
    <source>
        <dbReference type="SAM" id="Phobius"/>
    </source>
</evidence>
<dbReference type="InterPro" id="IPR017972">
    <property type="entry name" value="Cyt_P450_CS"/>
</dbReference>
<proteinExistence type="inferred from homology"/>
<evidence type="ECO:0000313" key="12">
    <source>
        <dbReference type="Proteomes" id="UP000516437"/>
    </source>
</evidence>
<evidence type="ECO:0000256" key="2">
    <source>
        <dbReference type="ARBA" id="ARBA00010617"/>
    </source>
</evidence>
<keyword evidence="3 8" id="KW-0349">Heme</keyword>
<comment type="caution">
    <text evidence="11">The sequence shown here is derived from an EMBL/GenBank/DDBJ whole genome shotgun (WGS) entry which is preliminary data.</text>
</comment>
<sequence>MEYEALGLILVTLLWVAWLMIAERRRRRAKEQGQLPPGPRPWPVVGNLFKLDPAVPHKTFADLARKHGPIITLWLGSMRIVVVSSSEAARDMFKNHDVVLAGRKMREAMKGDLGTEGSLVMSSYGGHWRTLRRLSTSKFFVTSRLEAMRGVRGKCIDDMLHHIEEASASGTKAIDVSRFLFLSMFNLVGNMMFSKDLLDPKAETGDDFFYNVSKVTELGAKPNVADFFPILSWLDPQGLRRKTQFHLERAFEIAGGFMRERLEGKENGHNEVDRKDYLDMLLEFRGDGVEEPSRFSSKGINIAVLAGQMISCRSLATNWRLILIKKSATGMVCVGSDCKFVGKRYFPTLVVRGGSLVSSSLPWPLSSSFILSGDVWSRERHNLKYNVWAISELLHNPETLTKVQAELRSVISPTKKLEEKDFENLPYLIAVVKETLRLHPPLPVLVPHVSMDSCNMRGYYIPKDTQILVNVWAIGRDPNTWDEPLVFKPERFLQPNMADFRGQHFEFLPFGSGRRMCPAMPLASRVLPLALGSLLHSFDWILADGLKPEDMDMTERMGITLRKAVSLKAIPRPYKGNHVGK</sequence>
<dbReference type="AlphaFoldDB" id="A0A6A1W7X2"/>
<dbReference type="Pfam" id="PF00067">
    <property type="entry name" value="p450"/>
    <property type="match status" value="2"/>
</dbReference>
<keyword evidence="12" id="KW-1185">Reference proteome</keyword>
<evidence type="ECO:0000256" key="7">
    <source>
        <dbReference type="ARBA" id="ARBA00023033"/>
    </source>
</evidence>
<dbReference type="GO" id="GO:0020037">
    <property type="term" value="F:heme binding"/>
    <property type="evidence" value="ECO:0007669"/>
    <property type="project" value="InterPro"/>
</dbReference>
<name>A0A6A1W7X2_9ROSI</name>
<dbReference type="PRINTS" id="PR00385">
    <property type="entry name" value="P450"/>
</dbReference>
<dbReference type="GO" id="GO:0004497">
    <property type="term" value="F:monooxygenase activity"/>
    <property type="evidence" value="ECO:0007669"/>
    <property type="project" value="UniProtKB-KW"/>
</dbReference>
<evidence type="ECO:0000256" key="9">
    <source>
        <dbReference type="RuleBase" id="RU000461"/>
    </source>
</evidence>
<dbReference type="GO" id="GO:0005506">
    <property type="term" value="F:iron ion binding"/>
    <property type="evidence" value="ECO:0007669"/>
    <property type="project" value="InterPro"/>
</dbReference>
<dbReference type="SUPFAM" id="SSF48264">
    <property type="entry name" value="Cytochrome P450"/>
    <property type="match status" value="2"/>
</dbReference>
<dbReference type="InterPro" id="IPR001128">
    <property type="entry name" value="Cyt_P450"/>
</dbReference>
<dbReference type="GO" id="GO:0016705">
    <property type="term" value="F:oxidoreductase activity, acting on paired donors, with incorporation or reduction of molecular oxygen"/>
    <property type="evidence" value="ECO:0007669"/>
    <property type="project" value="InterPro"/>
</dbReference>
<keyword evidence="10" id="KW-1133">Transmembrane helix</keyword>
<keyword evidence="4 8" id="KW-0479">Metal-binding</keyword>
<evidence type="ECO:0000256" key="5">
    <source>
        <dbReference type="ARBA" id="ARBA00023002"/>
    </source>
</evidence>
<dbReference type="EMBL" id="RXIC02000020">
    <property type="protein sequence ID" value="KAB1221265.1"/>
    <property type="molecule type" value="Genomic_DNA"/>
</dbReference>
<dbReference type="PANTHER" id="PTHR47950:SF13">
    <property type="entry name" value="CYTOCHROME P450, FAMILY 76, SUBFAMILY G, POLYPEPTIDE 1"/>
    <property type="match status" value="1"/>
</dbReference>
<evidence type="ECO:0000256" key="1">
    <source>
        <dbReference type="ARBA" id="ARBA00001971"/>
    </source>
</evidence>
<reference evidence="11 12" key="1">
    <citation type="journal article" date="2019" name="Plant Biotechnol. J.">
        <title>The red bayberry genome and genetic basis of sex determination.</title>
        <authorList>
            <person name="Jia H.M."/>
            <person name="Jia H.J."/>
            <person name="Cai Q.L."/>
            <person name="Wang Y."/>
            <person name="Zhao H.B."/>
            <person name="Yang W.F."/>
            <person name="Wang G.Y."/>
            <person name="Li Y.H."/>
            <person name="Zhan D.L."/>
            <person name="Shen Y.T."/>
            <person name="Niu Q.F."/>
            <person name="Chang L."/>
            <person name="Qiu J."/>
            <person name="Zhao L."/>
            <person name="Xie H.B."/>
            <person name="Fu W.Y."/>
            <person name="Jin J."/>
            <person name="Li X.W."/>
            <person name="Jiao Y."/>
            <person name="Zhou C.C."/>
            <person name="Tu T."/>
            <person name="Chai C.Y."/>
            <person name="Gao J.L."/>
            <person name="Fan L.J."/>
            <person name="van de Weg E."/>
            <person name="Wang J.Y."/>
            <person name="Gao Z.S."/>
        </authorList>
    </citation>
    <scope>NUCLEOTIDE SEQUENCE [LARGE SCALE GENOMIC DNA]</scope>
    <source>
        <tissue evidence="11">Leaves</tissue>
    </source>
</reference>
<evidence type="ECO:0000256" key="6">
    <source>
        <dbReference type="ARBA" id="ARBA00023004"/>
    </source>
</evidence>
<dbReference type="OrthoDB" id="3934656at2759"/>
<dbReference type="InterPro" id="IPR002401">
    <property type="entry name" value="Cyt_P450_E_grp-I"/>
</dbReference>
<keyword evidence="10" id="KW-0472">Membrane</keyword>
<comment type="cofactor">
    <cofactor evidence="1 8">
        <name>heme</name>
        <dbReference type="ChEBI" id="CHEBI:30413"/>
    </cofactor>
</comment>